<feature type="transmembrane region" description="Helical" evidence="1">
    <location>
        <begin position="68"/>
        <end position="89"/>
    </location>
</feature>
<comment type="caution">
    <text evidence="2">The sequence shown here is derived from an EMBL/GenBank/DDBJ whole genome shotgun (WGS) entry which is preliminary data.</text>
</comment>
<keyword evidence="1" id="KW-1133">Transmembrane helix</keyword>
<reference evidence="2 3" key="1">
    <citation type="submission" date="2019-07" db="EMBL/GenBank/DDBJ databases">
        <title>De Novo Assembly of kiwifruit Actinidia rufa.</title>
        <authorList>
            <person name="Sugita-Konishi S."/>
            <person name="Sato K."/>
            <person name="Mori E."/>
            <person name="Abe Y."/>
            <person name="Kisaki G."/>
            <person name="Hamano K."/>
            <person name="Suezawa K."/>
            <person name="Otani M."/>
            <person name="Fukuda T."/>
            <person name="Manabe T."/>
            <person name="Gomi K."/>
            <person name="Tabuchi M."/>
            <person name="Akimitsu K."/>
            <person name="Kataoka I."/>
        </authorList>
    </citation>
    <scope>NUCLEOTIDE SEQUENCE [LARGE SCALE GENOMIC DNA]</scope>
    <source>
        <strain evidence="3">cv. Fuchu</strain>
    </source>
</reference>
<protein>
    <submittedName>
        <fullName evidence="2">Uncharacterized protein</fullName>
    </submittedName>
</protein>
<dbReference type="EMBL" id="BJWL01000004">
    <property type="protein sequence ID" value="GFY85349.1"/>
    <property type="molecule type" value="Genomic_DNA"/>
</dbReference>
<name>A0A7J0EHG5_9ERIC</name>
<dbReference type="AlphaFoldDB" id="A0A7J0EHG5"/>
<keyword evidence="3" id="KW-1185">Reference proteome</keyword>
<evidence type="ECO:0000256" key="1">
    <source>
        <dbReference type="SAM" id="Phobius"/>
    </source>
</evidence>
<dbReference type="Proteomes" id="UP000585474">
    <property type="component" value="Unassembled WGS sequence"/>
</dbReference>
<keyword evidence="1" id="KW-0812">Transmembrane</keyword>
<evidence type="ECO:0000313" key="3">
    <source>
        <dbReference type="Proteomes" id="UP000585474"/>
    </source>
</evidence>
<accession>A0A7J0EHG5</accession>
<sequence>MFEPGERDEGGVGRRALAMSFQSHMDFFMALLALRRVSFSASTATMSLCYITDLALSATKASTRNTLITVLLFAALVAALMALLAHSIVDFHRRSGVGGRPFSSCQLAIASCNSWKEKGGTHVFQNQF</sequence>
<organism evidence="2 3">
    <name type="scientific">Actinidia rufa</name>
    <dbReference type="NCBI Taxonomy" id="165716"/>
    <lineage>
        <taxon>Eukaryota</taxon>
        <taxon>Viridiplantae</taxon>
        <taxon>Streptophyta</taxon>
        <taxon>Embryophyta</taxon>
        <taxon>Tracheophyta</taxon>
        <taxon>Spermatophyta</taxon>
        <taxon>Magnoliopsida</taxon>
        <taxon>eudicotyledons</taxon>
        <taxon>Gunneridae</taxon>
        <taxon>Pentapetalae</taxon>
        <taxon>asterids</taxon>
        <taxon>Ericales</taxon>
        <taxon>Actinidiaceae</taxon>
        <taxon>Actinidia</taxon>
    </lineage>
</organism>
<proteinExistence type="predicted"/>
<gene>
    <name evidence="2" type="ORF">Acr_04g0000870</name>
</gene>
<evidence type="ECO:0000313" key="2">
    <source>
        <dbReference type="EMBL" id="GFY85349.1"/>
    </source>
</evidence>
<keyword evidence="1" id="KW-0472">Membrane</keyword>